<gene>
    <name evidence="1" type="ORF">ONT01_14150</name>
</gene>
<comment type="caution">
    <text evidence="1">The sequence shown here is derived from an EMBL/GenBank/DDBJ whole genome shotgun (WGS) entry which is preliminary data.</text>
</comment>
<protein>
    <submittedName>
        <fullName evidence="1">Uncharacterized protein</fullName>
    </submittedName>
</protein>
<sequence>MYQEYYDNDNYQDDMNYYPVEEYNWSPNLFAKLASYLNESVSPDVIRLGIIAGIRKSSSAEDAPANWDKVETMRRYVDSVNRGLGLPEDATLMSLLHSTQWTGYGLFTMSFISELNLDSQGICEDEQTTLSYQSMVFLIALVKGMSMINLKNPSSTDETAKTYTYLVPSQFSTFSYVSFLNVANNRLLNKEEVTPKDIEELTGLAFKSRYWKQGTSLKGKDSELFINVLKSIMSDILGLTLNVDMESFSKQAKQVELIAATPKEVTLTEKELSTQKLSVAKAVEIVLNRCSLPLERDQLLLEIQELRPSTREDTFNTMLSKLHKDDVINFFEGGLIGVKGKRYGRGYKKVDRFKKKS</sequence>
<name>A0AAW5UMI6_9BACT</name>
<dbReference type="EMBL" id="JAPDVD010000002">
    <property type="protein sequence ID" value="MCW4138886.1"/>
    <property type="molecule type" value="Genomic_DNA"/>
</dbReference>
<evidence type="ECO:0000313" key="2">
    <source>
        <dbReference type="Proteomes" id="UP001208620"/>
    </source>
</evidence>
<accession>A0AAW5UMI6</accession>
<organism evidence="1 2">
    <name type="scientific">Segatella copri</name>
    <dbReference type="NCBI Taxonomy" id="165179"/>
    <lineage>
        <taxon>Bacteria</taxon>
        <taxon>Pseudomonadati</taxon>
        <taxon>Bacteroidota</taxon>
        <taxon>Bacteroidia</taxon>
        <taxon>Bacteroidales</taxon>
        <taxon>Prevotellaceae</taxon>
        <taxon>Segatella</taxon>
    </lineage>
</organism>
<proteinExistence type="predicted"/>
<evidence type="ECO:0000313" key="1">
    <source>
        <dbReference type="EMBL" id="MCW4138886.1"/>
    </source>
</evidence>
<dbReference type="RefSeq" id="WP_264949504.1">
    <property type="nucleotide sequence ID" value="NZ_DAWEAY010000018.1"/>
</dbReference>
<dbReference type="Proteomes" id="UP001208620">
    <property type="component" value="Unassembled WGS sequence"/>
</dbReference>
<dbReference type="AlphaFoldDB" id="A0AAW5UMI6"/>
<reference evidence="1" key="1">
    <citation type="submission" date="2022-11" db="EMBL/GenBank/DDBJ databases">
        <title>Genomic repertoires linked with pathogenic potency of arthritogenic Prevotella copri isolated from the gut of rheumatoid arthritis patients.</title>
        <authorList>
            <person name="Nii T."/>
            <person name="Maeda Y."/>
            <person name="Motooka D."/>
            <person name="Naito M."/>
            <person name="Matsumoto Y."/>
            <person name="Ogawa T."/>
            <person name="Oguro-Igashira E."/>
            <person name="Kishikawa T."/>
            <person name="Yamashita M."/>
            <person name="Koizumi S."/>
            <person name="Kurakawa T."/>
            <person name="Okumura R."/>
            <person name="Kayama H."/>
            <person name="Murakami M."/>
            <person name="Sakaguchi T."/>
            <person name="Das B."/>
            <person name="Nakamura S."/>
            <person name="Okada Y."/>
            <person name="Kumanogoh A."/>
            <person name="Takeda K."/>
        </authorList>
    </citation>
    <scope>NUCLEOTIDE SEQUENCE</scope>
    <source>
        <strain evidence="1">H105_2-2</strain>
    </source>
</reference>